<dbReference type="InterPro" id="IPR036873">
    <property type="entry name" value="Rhodanese-like_dom_sf"/>
</dbReference>
<keyword evidence="6" id="KW-1185">Reference proteome</keyword>
<keyword evidence="1" id="KW-0808">Transferase</keyword>
<protein>
    <recommendedName>
        <fullName evidence="4">Rhodanese domain-containing protein</fullName>
    </recommendedName>
</protein>
<dbReference type="Pfam" id="PF00581">
    <property type="entry name" value="Rhodanese"/>
    <property type="match status" value="2"/>
</dbReference>
<name>A0ABM7PIT5_9BACT</name>
<accession>A0ABM7PIT5</accession>
<dbReference type="SUPFAM" id="SSF52821">
    <property type="entry name" value="Rhodanese/Cell cycle control phosphatase"/>
    <property type="match status" value="2"/>
</dbReference>
<evidence type="ECO:0000313" key="6">
    <source>
        <dbReference type="Proteomes" id="UP001320148"/>
    </source>
</evidence>
<dbReference type="SMART" id="SM00450">
    <property type="entry name" value="RHOD"/>
    <property type="match status" value="2"/>
</dbReference>
<evidence type="ECO:0000313" key="5">
    <source>
        <dbReference type="EMBL" id="BCS97295.1"/>
    </source>
</evidence>
<dbReference type="PANTHER" id="PTHR11364">
    <property type="entry name" value="THIOSULFATE SULFERTANSFERASE"/>
    <property type="match status" value="1"/>
</dbReference>
<evidence type="ECO:0000256" key="1">
    <source>
        <dbReference type="ARBA" id="ARBA00022679"/>
    </source>
</evidence>
<reference evidence="5 6" key="1">
    <citation type="submission" date="2021-02" db="EMBL/GenBank/DDBJ databases">
        <title>Complete genome of Desulfoluna sp. strain ASN36.</title>
        <authorList>
            <person name="Takahashi A."/>
            <person name="Kojima H."/>
            <person name="Fukui M."/>
        </authorList>
    </citation>
    <scope>NUCLEOTIDE SEQUENCE [LARGE SCALE GENOMIC DNA]</scope>
    <source>
        <strain evidence="5 6">ASN36</strain>
    </source>
</reference>
<dbReference type="InterPro" id="IPR045078">
    <property type="entry name" value="TST/MPST-like"/>
</dbReference>
<dbReference type="Gene3D" id="3.40.250.10">
    <property type="entry name" value="Rhodanese-like domain"/>
    <property type="match status" value="2"/>
</dbReference>
<dbReference type="PROSITE" id="PS50206">
    <property type="entry name" value="RHODANESE_3"/>
    <property type="match status" value="2"/>
</dbReference>
<sequence>MRRILFWLLVLGLTGTPTLYAGNTIRDIRVTPEWVRGVLETPETEQPWMVVEVSWGPGKEYAQGHIPGAIHINTDEIEYDEFNPRAATAADTLGRSTTPEQDLAKGLTPESTLPKNYWNLYPDRYLLPALAHMGITRHSRVIVYSHDVTAAARLGWTLLYAGVDDLRILDGGLAVWKEAGYPVATTPHPRTPAPFFGSEKALHPEYLAGMATAREVVLEKRRDAVLVDIRTQGEFDGNAAPYSYIPTKGRIKGALWGEAGNGPWTMESYVEKDGRLKEPSEVAAMWKSHGITGEKAPYFYCGTAWRSSLAFLYAWMLGWEGAKNFDSSWYAWSMGPDAAQNPME</sequence>
<dbReference type="Proteomes" id="UP001320148">
    <property type="component" value="Chromosome"/>
</dbReference>
<dbReference type="EMBL" id="AP024488">
    <property type="protein sequence ID" value="BCS97295.1"/>
    <property type="molecule type" value="Genomic_DNA"/>
</dbReference>
<feature type="domain" description="Rhodanese" evidence="4">
    <location>
        <begin position="220"/>
        <end position="341"/>
    </location>
</feature>
<dbReference type="InterPro" id="IPR001307">
    <property type="entry name" value="Thiosulphate_STrfase_CS"/>
</dbReference>
<feature type="region of interest" description="Disordered" evidence="3">
    <location>
        <begin position="89"/>
        <end position="108"/>
    </location>
</feature>
<evidence type="ECO:0000256" key="2">
    <source>
        <dbReference type="ARBA" id="ARBA00022737"/>
    </source>
</evidence>
<evidence type="ECO:0000259" key="4">
    <source>
        <dbReference type="PROSITE" id="PS50206"/>
    </source>
</evidence>
<dbReference type="CDD" id="cd01448">
    <property type="entry name" value="TST_Repeat_1"/>
    <property type="match status" value="1"/>
</dbReference>
<dbReference type="InterPro" id="IPR001763">
    <property type="entry name" value="Rhodanese-like_dom"/>
</dbReference>
<gene>
    <name evidence="5" type="ORF">DSLASN_29270</name>
</gene>
<dbReference type="PANTHER" id="PTHR11364:SF27">
    <property type="entry name" value="SULFURTRANSFERASE"/>
    <property type="match status" value="1"/>
</dbReference>
<dbReference type="RefSeq" id="WP_236888727.1">
    <property type="nucleotide sequence ID" value="NZ_AP024488.1"/>
</dbReference>
<organism evidence="5 6">
    <name type="scientific">Desulfoluna limicola</name>
    <dbReference type="NCBI Taxonomy" id="2810562"/>
    <lineage>
        <taxon>Bacteria</taxon>
        <taxon>Pseudomonadati</taxon>
        <taxon>Thermodesulfobacteriota</taxon>
        <taxon>Desulfobacteria</taxon>
        <taxon>Desulfobacterales</taxon>
        <taxon>Desulfolunaceae</taxon>
        <taxon>Desulfoluna</taxon>
    </lineage>
</organism>
<proteinExistence type="predicted"/>
<dbReference type="PROSITE" id="PS00380">
    <property type="entry name" value="RHODANESE_1"/>
    <property type="match status" value="1"/>
</dbReference>
<feature type="domain" description="Rhodanese" evidence="4">
    <location>
        <begin position="55"/>
        <end position="185"/>
    </location>
</feature>
<keyword evidence="2" id="KW-0677">Repeat</keyword>
<evidence type="ECO:0000256" key="3">
    <source>
        <dbReference type="SAM" id="MobiDB-lite"/>
    </source>
</evidence>